<keyword evidence="2" id="KW-0067">ATP-binding</keyword>
<reference evidence="4 5" key="1">
    <citation type="submission" date="2016-01" db="EMBL/GenBank/DDBJ databases">
        <authorList>
            <person name="Peeters C."/>
        </authorList>
    </citation>
    <scope>NUCLEOTIDE SEQUENCE [LARGE SCALE GENOMIC DNA]</scope>
    <source>
        <strain evidence="4">LMG 29315</strain>
    </source>
</reference>
<dbReference type="InterPro" id="IPR027417">
    <property type="entry name" value="P-loop_NTPase"/>
</dbReference>
<dbReference type="GO" id="GO:0004016">
    <property type="term" value="F:adenylate cyclase activity"/>
    <property type="evidence" value="ECO:0007669"/>
    <property type="project" value="TreeGrafter"/>
</dbReference>
<dbReference type="EMBL" id="FCNV02000012">
    <property type="protein sequence ID" value="SAL43650.1"/>
    <property type="molecule type" value="Genomic_DNA"/>
</dbReference>
<gene>
    <name evidence="4" type="ORF">AWB72_04593</name>
</gene>
<dbReference type="Proteomes" id="UP000198263">
    <property type="component" value="Unassembled WGS sequence"/>
</dbReference>
<dbReference type="PANTHER" id="PTHR16305:SF35">
    <property type="entry name" value="TRANSCRIPTIONAL ACTIVATOR DOMAIN"/>
    <property type="match status" value="1"/>
</dbReference>
<dbReference type="AlphaFoldDB" id="A0A658R2N5"/>
<dbReference type="Pfam" id="PF00196">
    <property type="entry name" value="GerE"/>
    <property type="match status" value="1"/>
</dbReference>
<dbReference type="PROSITE" id="PS00622">
    <property type="entry name" value="HTH_LUXR_1"/>
    <property type="match status" value="1"/>
</dbReference>
<dbReference type="GO" id="GO:0003677">
    <property type="term" value="F:DNA binding"/>
    <property type="evidence" value="ECO:0007669"/>
    <property type="project" value="InterPro"/>
</dbReference>
<evidence type="ECO:0000313" key="4">
    <source>
        <dbReference type="EMBL" id="SAL43650.1"/>
    </source>
</evidence>
<dbReference type="PRINTS" id="PR00038">
    <property type="entry name" value="HTHLUXR"/>
</dbReference>
<dbReference type="OrthoDB" id="9758570at2"/>
<organism evidence="4 5">
    <name type="scientific">Caballeronia concitans</name>
    <dbReference type="NCBI Taxonomy" id="1777133"/>
    <lineage>
        <taxon>Bacteria</taxon>
        <taxon>Pseudomonadati</taxon>
        <taxon>Pseudomonadota</taxon>
        <taxon>Betaproteobacteria</taxon>
        <taxon>Burkholderiales</taxon>
        <taxon>Burkholderiaceae</taxon>
        <taxon>Caballeronia</taxon>
    </lineage>
</organism>
<protein>
    <submittedName>
        <fullName evidence="4">Adenylate/guanylate cyclase</fullName>
    </submittedName>
</protein>
<dbReference type="Pfam" id="PF13191">
    <property type="entry name" value="AAA_16"/>
    <property type="match status" value="1"/>
</dbReference>
<dbReference type="InterPro" id="IPR041664">
    <property type="entry name" value="AAA_16"/>
</dbReference>
<comment type="caution">
    <text evidence="4">The sequence shown here is derived from an EMBL/GenBank/DDBJ whole genome shotgun (WGS) entry which is preliminary data.</text>
</comment>
<dbReference type="SUPFAM" id="SSF52540">
    <property type="entry name" value="P-loop containing nucleoside triphosphate hydrolases"/>
    <property type="match status" value="1"/>
</dbReference>
<dbReference type="SUPFAM" id="SSF46894">
    <property type="entry name" value="C-terminal effector domain of the bipartite response regulators"/>
    <property type="match status" value="1"/>
</dbReference>
<proteinExistence type="predicted"/>
<keyword evidence="5" id="KW-1185">Reference proteome</keyword>
<dbReference type="Gene3D" id="1.10.10.10">
    <property type="entry name" value="Winged helix-like DNA-binding domain superfamily/Winged helix DNA-binding domain"/>
    <property type="match status" value="1"/>
</dbReference>
<dbReference type="InterPro" id="IPR036388">
    <property type="entry name" value="WH-like_DNA-bd_sf"/>
</dbReference>
<dbReference type="GO" id="GO:0006355">
    <property type="term" value="P:regulation of DNA-templated transcription"/>
    <property type="evidence" value="ECO:0007669"/>
    <property type="project" value="InterPro"/>
</dbReference>
<evidence type="ECO:0000313" key="5">
    <source>
        <dbReference type="Proteomes" id="UP000198263"/>
    </source>
</evidence>
<feature type="domain" description="HTH luxR-type" evidence="3">
    <location>
        <begin position="919"/>
        <end position="984"/>
    </location>
</feature>
<dbReference type="GO" id="GO:0005524">
    <property type="term" value="F:ATP binding"/>
    <property type="evidence" value="ECO:0007669"/>
    <property type="project" value="UniProtKB-KW"/>
</dbReference>
<sequence length="988" mass="107967">MNASRTESAGFFVGRDDEMRLAEASLAKAAAGRGHVVLIAGSAGIGKTRLAQRLAEKAIAGGFAAHWARCPEEPGAPAYWPWRQLFRSHLDSTGADLLDAIGEADRSVIGAAIPEVLAHRTATGRSPALLDTAQARFELFDAITRFWQHAARRQPVFLIFDDLHCADPTSVRLLAFFAGQLADAPLMLVATYRDTDVFADHPLNDAFADLVRTPGFRRLTLRGLDRQESGQFFCAASGAVADASLVEALHDRTEGNPLFLQETVRLLIEHRDRTGSRAHEQQVLTTIPEGVRNVIAKRVRHLEEGARRVLATAACIGRTFDTELLIWLVADEELVLTSLEAALRARLIEPTKQEGELTFSHVLIRDMLYDDLLAARRQRLHGAIGEWLEAPERGNRASRLAQLAHHFAQAGSHGDAAKALAYARDAAAEAARSFAYEEASRLYRLALSLQREHAADDVALRCDLLLTLGRAEADVGAVEPSRTAFLEAAELARRHGLGDKFERASIGFEQANFRSARSGEASVSLLVDAIKAHERKDAARAELLACLCRAYVYCNLPDEAQRTWRACVTLARELGDPRSLYLALTAITSAGYWPWLLHERLAAGNEAWSIAQASSELEWTLADLMAYRLCDLLRIGDIAALRAALNADRRVSIDLNSLYHQAVVLCFETLLSINEGAFDRAEQQAEGALAIGQRVARDVASTAYGMQMFCIRREQGRLGEVLPAMQLMVRNSPTASLWRPGIALIYAELDMRDAARKEFDALRIAQAQAVPENADALTRACFAAEVCAYLDDAASAATLYCMLHPYAGATLLLDIGGPCLGAADRLLGMLSAVQKHWDAAQKHFIAAMDIDACTGARVWLAHDRHEYAAMLHARGLGDDRPLARSLLDAALADAKSFGMATLVARIETLAARIEACSAELAYPCGLTRREVEVLRLLAIGRNNREIGRVLEISPNTVANHIRSILEKTYTANRTEAAAFANHAGLLDA</sequence>
<evidence type="ECO:0000256" key="2">
    <source>
        <dbReference type="ARBA" id="ARBA00022840"/>
    </source>
</evidence>
<accession>A0A658R2N5</accession>
<dbReference type="PROSITE" id="PS50043">
    <property type="entry name" value="HTH_LUXR_2"/>
    <property type="match status" value="1"/>
</dbReference>
<evidence type="ECO:0000256" key="1">
    <source>
        <dbReference type="ARBA" id="ARBA00022741"/>
    </source>
</evidence>
<dbReference type="CDD" id="cd06170">
    <property type="entry name" value="LuxR_C_like"/>
    <property type="match status" value="1"/>
</dbReference>
<name>A0A658R2N5_9BURK</name>
<evidence type="ECO:0000259" key="3">
    <source>
        <dbReference type="PROSITE" id="PS50043"/>
    </source>
</evidence>
<dbReference type="InterPro" id="IPR016032">
    <property type="entry name" value="Sig_transdc_resp-reg_C-effctor"/>
</dbReference>
<dbReference type="GO" id="GO:0005737">
    <property type="term" value="C:cytoplasm"/>
    <property type="evidence" value="ECO:0007669"/>
    <property type="project" value="TreeGrafter"/>
</dbReference>
<dbReference type="InterPro" id="IPR000792">
    <property type="entry name" value="Tscrpt_reg_LuxR_C"/>
</dbReference>
<dbReference type="Gene3D" id="3.40.50.300">
    <property type="entry name" value="P-loop containing nucleotide triphosphate hydrolases"/>
    <property type="match status" value="1"/>
</dbReference>
<keyword evidence="1" id="KW-0547">Nucleotide-binding</keyword>
<dbReference type="PANTHER" id="PTHR16305">
    <property type="entry name" value="TESTICULAR SOLUBLE ADENYLYL CYCLASE"/>
    <property type="match status" value="1"/>
</dbReference>
<dbReference type="RefSeq" id="WP_159459398.1">
    <property type="nucleotide sequence ID" value="NZ_FCNV02000012.1"/>
</dbReference>
<dbReference type="SMART" id="SM00421">
    <property type="entry name" value="HTH_LUXR"/>
    <property type="match status" value="1"/>
</dbReference>